<protein>
    <submittedName>
        <fullName evidence="3">Protein phosphatase 4, regulatory subunit 2a</fullName>
    </submittedName>
</protein>
<feature type="compositionally biased region" description="Low complexity" evidence="2">
    <location>
        <begin position="271"/>
        <end position="298"/>
    </location>
</feature>
<gene>
    <name evidence="3" type="primary">PPP4R2A</name>
</gene>
<feature type="compositionally biased region" description="Basic and acidic residues" evidence="2">
    <location>
        <begin position="197"/>
        <end position="235"/>
    </location>
</feature>
<dbReference type="GO" id="GO:0019888">
    <property type="term" value="F:protein phosphatase regulator activity"/>
    <property type="evidence" value="ECO:0007669"/>
    <property type="project" value="InterPro"/>
</dbReference>
<feature type="compositionally biased region" description="Basic and acidic residues" evidence="2">
    <location>
        <begin position="242"/>
        <end position="251"/>
    </location>
</feature>
<accession>A0A1A8LA59</accession>
<dbReference type="AlphaFoldDB" id="A0A1A8LA59"/>
<dbReference type="GO" id="GO:0005634">
    <property type="term" value="C:nucleus"/>
    <property type="evidence" value="ECO:0007669"/>
    <property type="project" value="TreeGrafter"/>
</dbReference>
<reference evidence="3" key="2">
    <citation type="submission" date="2016-06" db="EMBL/GenBank/DDBJ databases">
        <title>The genome of a short-lived fish provides insights into sex chromosome evolution and the genetic control of aging.</title>
        <authorList>
            <person name="Reichwald K."/>
            <person name="Felder M."/>
            <person name="Petzold A."/>
            <person name="Koch P."/>
            <person name="Groth M."/>
            <person name="Platzer M."/>
        </authorList>
    </citation>
    <scope>NUCLEOTIDE SEQUENCE</scope>
    <source>
        <tissue evidence="3">Brain</tissue>
    </source>
</reference>
<feature type="compositionally biased region" description="Polar residues" evidence="2">
    <location>
        <begin position="340"/>
        <end position="360"/>
    </location>
</feature>
<name>A0A1A8LA59_9TELE</name>
<feature type="compositionally biased region" description="Low complexity" evidence="2">
    <location>
        <begin position="367"/>
        <end position="377"/>
    </location>
</feature>
<reference evidence="3" key="1">
    <citation type="submission" date="2016-05" db="EMBL/GenBank/DDBJ databases">
        <authorList>
            <person name="Lavstsen T."/>
            <person name="Jespersen J.S."/>
        </authorList>
    </citation>
    <scope>NUCLEOTIDE SEQUENCE</scope>
    <source>
        <tissue evidence="3">Brain</tissue>
    </source>
</reference>
<dbReference type="Pfam" id="PF09184">
    <property type="entry name" value="PPP4R2"/>
    <property type="match status" value="1"/>
</dbReference>
<comment type="similarity">
    <text evidence="1">Belongs to the PPP4R2 family.</text>
</comment>
<feature type="compositionally biased region" description="Basic and acidic residues" evidence="2">
    <location>
        <begin position="259"/>
        <end position="270"/>
    </location>
</feature>
<dbReference type="GO" id="GO:0030289">
    <property type="term" value="C:protein phosphatase 4 complex"/>
    <property type="evidence" value="ECO:0007669"/>
    <property type="project" value="InterPro"/>
</dbReference>
<evidence type="ECO:0000313" key="3">
    <source>
        <dbReference type="EMBL" id="SBR40774.1"/>
    </source>
</evidence>
<dbReference type="PANTHER" id="PTHR16487:SF6">
    <property type="entry name" value="SERINE_THREONINE-PROTEIN PHOSPHATASE 4 REGULATORY SUBUNIT 2-A"/>
    <property type="match status" value="1"/>
</dbReference>
<sequence length="397" mass="43629">MDIDALLEAFQDFEKKGKKETCPALEQFLCHVAKTGQPVIPWSQFKLYFLYKLEKVMDDFHASMPEQRGLHNPNVEFVPFDEMKKRILKIVDGYNGIPFTIQRLCELLVDPKQNYSGSDKFLRGLEKNVMVVSCMYPASEKNGGLSVNRVNGVMFPGYSHYSDSQNVNGPGTPKTLNRTKLLLSTSLSTNGLPDCPVSKEPDPTADVEEHRESEVSLSEDEMKPKGGIKNRHEEERCDGDERDTKRLKLAESEEDESKSEESESSCHEEPGSSLQSQESSEASGGQQCRSGTSGSSPSDTDHPEQSHTQTEAAEGDEGSTRSRTAPNIHGVSPVDPSEQLAPSETNTSLEQDSEECNSSSGDRDEQVSSSSRSPVVSEGGADISDLENTTNEAQHAN</sequence>
<feature type="region of interest" description="Disordered" evidence="2">
    <location>
        <begin position="187"/>
        <end position="397"/>
    </location>
</feature>
<evidence type="ECO:0000256" key="2">
    <source>
        <dbReference type="SAM" id="MobiDB-lite"/>
    </source>
</evidence>
<dbReference type="GO" id="GO:0005737">
    <property type="term" value="C:cytoplasm"/>
    <property type="evidence" value="ECO:0007669"/>
    <property type="project" value="TreeGrafter"/>
</dbReference>
<dbReference type="InterPro" id="IPR015267">
    <property type="entry name" value="PPP4R2"/>
</dbReference>
<feature type="compositionally biased region" description="Polar residues" evidence="2">
    <location>
        <begin position="386"/>
        <end position="397"/>
    </location>
</feature>
<organism evidence="3">
    <name type="scientific">Nothobranchius pienaari</name>
    <dbReference type="NCBI Taxonomy" id="704102"/>
    <lineage>
        <taxon>Eukaryota</taxon>
        <taxon>Metazoa</taxon>
        <taxon>Chordata</taxon>
        <taxon>Craniata</taxon>
        <taxon>Vertebrata</taxon>
        <taxon>Euteleostomi</taxon>
        <taxon>Actinopterygii</taxon>
        <taxon>Neopterygii</taxon>
        <taxon>Teleostei</taxon>
        <taxon>Neoteleostei</taxon>
        <taxon>Acanthomorphata</taxon>
        <taxon>Ovalentaria</taxon>
        <taxon>Atherinomorphae</taxon>
        <taxon>Cyprinodontiformes</taxon>
        <taxon>Nothobranchiidae</taxon>
        <taxon>Nothobranchius</taxon>
    </lineage>
</organism>
<dbReference type="EMBL" id="HAEF01003392">
    <property type="protein sequence ID" value="SBR40774.1"/>
    <property type="molecule type" value="Transcribed_RNA"/>
</dbReference>
<evidence type="ECO:0000256" key="1">
    <source>
        <dbReference type="ARBA" id="ARBA00009207"/>
    </source>
</evidence>
<dbReference type="PANTHER" id="PTHR16487">
    <property type="entry name" value="PPP4R2-RELATED PROTEIN"/>
    <property type="match status" value="1"/>
</dbReference>
<proteinExistence type="inferred from homology"/>